<name>A0A3B1A3Y6_9ZZZZ</name>
<feature type="domain" description="Rhodanese" evidence="1">
    <location>
        <begin position="102"/>
        <end position="236"/>
    </location>
</feature>
<dbReference type="EMBL" id="UOFV01000082">
    <property type="protein sequence ID" value="VAW96280.1"/>
    <property type="molecule type" value="Genomic_DNA"/>
</dbReference>
<dbReference type="Pfam" id="PF00581">
    <property type="entry name" value="Rhodanese"/>
    <property type="match status" value="1"/>
</dbReference>
<dbReference type="CDD" id="cd00158">
    <property type="entry name" value="RHOD"/>
    <property type="match status" value="1"/>
</dbReference>
<dbReference type="PROSITE" id="PS50206">
    <property type="entry name" value="RHODANESE_3"/>
    <property type="match status" value="1"/>
</dbReference>
<organism evidence="2">
    <name type="scientific">hydrothermal vent metagenome</name>
    <dbReference type="NCBI Taxonomy" id="652676"/>
    <lineage>
        <taxon>unclassified sequences</taxon>
        <taxon>metagenomes</taxon>
        <taxon>ecological metagenomes</taxon>
    </lineage>
</organism>
<protein>
    <recommendedName>
        <fullName evidence="1">Rhodanese domain-containing protein</fullName>
    </recommendedName>
</protein>
<evidence type="ECO:0000313" key="2">
    <source>
        <dbReference type="EMBL" id="VAW96280.1"/>
    </source>
</evidence>
<dbReference type="Gene3D" id="3.40.250.10">
    <property type="entry name" value="Rhodanese-like domain"/>
    <property type="match status" value="1"/>
</dbReference>
<dbReference type="SMART" id="SM00450">
    <property type="entry name" value="RHOD"/>
    <property type="match status" value="1"/>
</dbReference>
<proteinExistence type="predicted"/>
<sequence length="238" mass="26221">MKYTYSALPALVVMTIISLLMSANTLALEVKITQDMASMPVHHGDDFINIQRIQDQDNVLTGGYTKTSRKCPPFCIQPLHVAPGVITVAELELLEFIDKKLEMGSGILIDARTPAWYQKATIPGSINIPFTHFDPEKSVATLADVLLKLNVHKKGTGGGSFMDSIRNFFSGDANAADSPWDFSQAKEILLYCNGIWCGQSPHAIKNLLSLGYPPEKIYYYRGGMQAWQSLGLTIVVPK</sequence>
<dbReference type="InterPro" id="IPR036873">
    <property type="entry name" value="Rhodanese-like_dom_sf"/>
</dbReference>
<gene>
    <name evidence="2" type="ORF">MNBD_GAMMA19-1558</name>
</gene>
<reference evidence="2" key="1">
    <citation type="submission" date="2018-06" db="EMBL/GenBank/DDBJ databases">
        <authorList>
            <person name="Zhirakovskaya E."/>
        </authorList>
    </citation>
    <scope>NUCLEOTIDE SEQUENCE</scope>
</reference>
<dbReference type="AlphaFoldDB" id="A0A3B1A3Y6"/>
<dbReference type="InterPro" id="IPR001763">
    <property type="entry name" value="Rhodanese-like_dom"/>
</dbReference>
<accession>A0A3B1A3Y6</accession>
<dbReference type="SUPFAM" id="SSF52821">
    <property type="entry name" value="Rhodanese/Cell cycle control phosphatase"/>
    <property type="match status" value="1"/>
</dbReference>
<evidence type="ECO:0000259" key="1">
    <source>
        <dbReference type="PROSITE" id="PS50206"/>
    </source>
</evidence>